<dbReference type="InterPro" id="IPR032675">
    <property type="entry name" value="LRR_dom_sf"/>
</dbReference>
<gene>
    <name evidence="5" type="ORF">DPMN_118365</name>
</gene>
<evidence type="ECO:0000256" key="4">
    <source>
        <dbReference type="SAM" id="Phobius"/>
    </source>
</evidence>
<dbReference type="Gene3D" id="3.80.10.10">
    <property type="entry name" value="Ribonuclease Inhibitor"/>
    <property type="match status" value="3"/>
</dbReference>
<protein>
    <submittedName>
        <fullName evidence="5">Uncharacterized protein</fullName>
    </submittedName>
</protein>
<keyword evidence="6" id="KW-1185">Reference proteome</keyword>
<keyword evidence="4" id="KW-0812">Transmembrane</keyword>
<evidence type="ECO:0000256" key="1">
    <source>
        <dbReference type="ARBA" id="ARBA00022614"/>
    </source>
</evidence>
<reference evidence="5" key="2">
    <citation type="submission" date="2020-11" db="EMBL/GenBank/DDBJ databases">
        <authorList>
            <person name="McCartney M.A."/>
            <person name="Auch B."/>
            <person name="Kono T."/>
            <person name="Mallez S."/>
            <person name="Becker A."/>
            <person name="Gohl D.M."/>
            <person name="Silverstein K.A.T."/>
            <person name="Koren S."/>
            <person name="Bechman K.B."/>
            <person name="Herman A."/>
            <person name="Abrahante J.E."/>
            <person name="Garbe J."/>
        </authorList>
    </citation>
    <scope>NUCLEOTIDE SEQUENCE</scope>
    <source>
        <strain evidence="5">Duluth1</strain>
        <tissue evidence="5">Whole animal</tissue>
    </source>
</reference>
<comment type="caution">
    <text evidence="5">The sequence shown here is derived from an EMBL/GenBank/DDBJ whole genome shotgun (WGS) entry which is preliminary data.</text>
</comment>
<keyword evidence="4" id="KW-1133">Transmembrane helix</keyword>
<dbReference type="Proteomes" id="UP000828390">
    <property type="component" value="Unassembled WGS sequence"/>
</dbReference>
<dbReference type="PANTHER" id="PTHR24366">
    <property type="entry name" value="IG(IMMUNOGLOBULIN) AND LRR(LEUCINE RICH REPEAT) DOMAINS"/>
    <property type="match status" value="1"/>
</dbReference>
<dbReference type="AlphaFoldDB" id="A0A9D4GMZ2"/>
<dbReference type="SUPFAM" id="SSF52058">
    <property type="entry name" value="L domain-like"/>
    <property type="match status" value="2"/>
</dbReference>
<sequence>MTAWIPLRGANYLVLVVLVMMMVMIPFAASDPCDVNKSPCVCSPYEDNKLRIDCSKVTPKLGAVPESIPKQTATLDLSDNLIGADTLDRLCKLEYRHLHTVNLSRNHMTAIQPRTLSRCFIWKSMNFSGNVFERLSRESLVGLENTEKIFGLEARYFTDGALNDLRALKVLEVIILQDQMSPNMFERLEIRNLSMTIRFAMEIPEEVFVPLARNLKAFKIESPSLTHVPNVLFKNLETLARLELVLSQITDISENVFSHSYLQSSLQSIVIRGVNKLPSGLFDNLHALRNLEIHHIAGLPHDLFQGLRNLNTLDLAGTRVGVVPKNAFSFLHNLEELILKDTGLTSLNQDDIVSMAKLKRLDVSHNSIRELDSGLFDTLRVSVEEIDVSFNSLKVIPVGLFSELPMLRKLVLNNNNIYSIDRAAFSKLNNLRELRLQNNKIFSIDSQLFSDLTQVETVDLSSNVFNEIPDGLMKNTHRLVSLNLADNRLTNIDNVFTEDAPYSLREMNVDYNPIWCDCDIWNSKNLVINVSLIGHCRYRQTNEKVTITRFFLMGNDCSSENPDNLYAYSSTARSPSVTITSNETLFTPTDARNTISGVVTRGNAEIGESTPTGQAFRLTESDRDASSSGASIPTDYSPNIFPHDSTVRENALNTIGFEGPRLPTAIPTASIGTHIADIPRYFSTCSESDAVLCSTNTRLSDAPVDSVGIKSRSVENNFISTDFSYSIVSTGGIFVTPSANEEINKSKSGIYLSSTEITHSIGILVSSQQYSTVASENLKRETYTDSLNTILSGDSVDRSKVANVVIDEPLFPVTSSSNGLLPSFEILPTPTLVKILHENDERMTSNGTSGELNASSTTYDGKNVTVLDATYNVGLNPRPALNPDEAAVSPEEATRYYYLAVAFIVTVTVVCVLIIGFVYYRRKRQNAYEISVRTVDGDDLYATLASSRTPLKNVPSIQIESVDDDGNIRVEMYPTTSCQTR</sequence>
<evidence type="ECO:0000313" key="6">
    <source>
        <dbReference type="Proteomes" id="UP000828390"/>
    </source>
</evidence>
<dbReference type="PROSITE" id="PS51450">
    <property type="entry name" value="LRR"/>
    <property type="match status" value="3"/>
</dbReference>
<feature type="transmembrane region" description="Helical" evidence="4">
    <location>
        <begin position="896"/>
        <end position="920"/>
    </location>
</feature>
<feature type="compositionally biased region" description="Polar residues" evidence="3">
    <location>
        <begin position="626"/>
        <end position="637"/>
    </location>
</feature>
<dbReference type="InterPro" id="IPR026906">
    <property type="entry name" value="LRR_5"/>
</dbReference>
<reference evidence="5" key="1">
    <citation type="journal article" date="2019" name="bioRxiv">
        <title>The Genome of the Zebra Mussel, Dreissena polymorpha: A Resource for Invasive Species Research.</title>
        <authorList>
            <person name="McCartney M.A."/>
            <person name="Auch B."/>
            <person name="Kono T."/>
            <person name="Mallez S."/>
            <person name="Zhang Y."/>
            <person name="Obille A."/>
            <person name="Becker A."/>
            <person name="Abrahante J.E."/>
            <person name="Garbe J."/>
            <person name="Badalamenti J.P."/>
            <person name="Herman A."/>
            <person name="Mangelson H."/>
            <person name="Liachko I."/>
            <person name="Sullivan S."/>
            <person name="Sone E.D."/>
            <person name="Koren S."/>
            <person name="Silverstein K.A.T."/>
            <person name="Beckman K.B."/>
            <person name="Gohl D.M."/>
        </authorList>
    </citation>
    <scope>NUCLEOTIDE SEQUENCE</scope>
    <source>
        <strain evidence="5">Duluth1</strain>
        <tissue evidence="5">Whole animal</tissue>
    </source>
</reference>
<dbReference type="InterPro" id="IPR003591">
    <property type="entry name" value="Leu-rich_rpt_typical-subtyp"/>
</dbReference>
<feature type="region of interest" description="Disordered" evidence="3">
    <location>
        <begin position="619"/>
        <end position="639"/>
    </location>
</feature>
<keyword evidence="2" id="KW-0677">Repeat</keyword>
<dbReference type="SMART" id="SM00369">
    <property type="entry name" value="LRR_TYP"/>
    <property type="match status" value="11"/>
</dbReference>
<dbReference type="PANTHER" id="PTHR24366:SF170">
    <property type="entry name" value="RE50361P"/>
    <property type="match status" value="1"/>
</dbReference>
<keyword evidence="4" id="KW-0472">Membrane</keyword>
<evidence type="ECO:0000313" key="5">
    <source>
        <dbReference type="EMBL" id="KAH3816842.1"/>
    </source>
</evidence>
<dbReference type="Pfam" id="PF13306">
    <property type="entry name" value="LRR_5"/>
    <property type="match status" value="1"/>
</dbReference>
<dbReference type="EMBL" id="JAIWYP010000005">
    <property type="protein sequence ID" value="KAH3816842.1"/>
    <property type="molecule type" value="Genomic_DNA"/>
</dbReference>
<keyword evidence="1" id="KW-0433">Leucine-rich repeat</keyword>
<name>A0A9D4GMZ2_DREPO</name>
<organism evidence="5 6">
    <name type="scientific">Dreissena polymorpha</name>
    <name type="common">Zebra mussel</name>
    <name type="synonym">Mytilus polymorpha</name>
    <dbReference type="NCBI Taxonomy" id="45954"/>
    <lineage>
        <taxon>Eukaryota</taxon>
        <taxon>Metazoa</taxon>
        <taxon>Spiralia</taxon>
        <taxon>Lophotrochozoa</taxon>
        <taxon>Mollusca</taxon>
        <taxon>Bivalvia</taxon>
        <taxon>Autobranchia</taxon>
        <taxon>Heteroconchia</taxon>
        <taxon>Euheterodonta</taxon>
        <taxon>Imparidentia</taxon>
        <taxon>Neoheterodontei</taxon>
        <taxon>Myida</taxon>
        <taxon>Dreissenoidea</taxon>
        <taxon>Dreissenidae</taxon>
        <taxon>Dreissena</taxon>
    </lineage>
</organism>
<feature type="transmembrane region" description="Helical" evidence="4">
    <location>
        <begin position="12"/>
        <end position="29"/>
    </location>
</feature>
<accession>A0A9D4GMZ2</accession>
<evidence type="ECO:0000256" key="3">
    <source>
        <dbReference type="SAM" id="MobiDB-lite"/>
    </source>
</evidence>
<proteinExistence type="predicted"/>
<dbReference type="InterPro" id="IPR001611">
    <property type="entry name" value="Leu-rich_rpt"/>
</dbReference>
<evidence type="ECO:0000256" key="2">
    <source>
        <dbReference type="ARBA" id="ARBA00022737"/>
    </source>
</evidence>
<dbReference type="Pfam" id="PF13855">
    <property type="entry name" value="LRR_8"/>
    <property type="match status" value="2"/>
</dbReference>